<feature type="region of interest" description="Disordered" evidence="1">
    <location>
        <begin position="1185"/>
        <end position="1205"/>
    </location>
</feature>
<evidence type="ECO:0000256" key="1">
    <source>
        <dbReference type="SAM" id="MobiDB-lite"/>
    </source>
</evidence>
<feature type="signal peptide" evidence="2">
    <location>
        <begin position="1"/>
        <end position="21"/>
    </location>
</feature>
<reference evidence="3" key="1">
    <citation type="journal article" date="2014" name="Nucleic Acids Res.">
        <title>The evolutionary dynamics of variant antigen genes in Babesia reveal a history of genomic innovation underlying host-parasite interaction.</title>
        <authorList>
            <person name="Jackson A.P."/>
            <person name="Otto T.D."/>
            <person name="Darby A."/>
            <person name="Ramaprasad A."/>
            <person name="Xia D."/>
            <person name="Echaide I.E."/>
            <person name="Farber M."/>
            <person name="Gahlot S."/>
            <person name="Gamble J."/>
            <person name="Gupta D."/>
            <person name="Gupta Y."/>
            <person name="Jackson L."/>
            <person name="Malandrin L."/>
            <person name="Malas T.B."/>
            <person name="Moussa E."/>
            <person name="Nair M."/>
            <person name="Reid A.J."/>
            <person name="Sanders M."/>
            <person name="Sharma J."/>
            <person name="Tracey A."/>
            <person name="Quail M.A."/>
            <person name="Weir W."/>
            <person name="Wastling J.M."/>
            <person name="Hall N."/>
            <person name="Willadsen P."/>
            <person name="Lingelbach K."/>
            <person name="Shiels B."/>
            <person name="Tait A."/>
            <person name="Berriman M."/>
            <person name="Allred D.R."/>
            <person name="Pain A."/>
        </authorList>
    </citation>
    <scope>NUCLEOTIDE SEQUENCE</scope>
    <source>
        <strain evidence="3">1802A</strain>
    </source>
</reference>
<gene>
    <name evidence="3" type="ORF">X943_002882</name>
</gene>
<dbReference type="Proteomes" id="UP001195914">
    <property type="component" value="Unassembled WGS sequence"/>
</dbReference>
<feature type="region of interest" description="Disordered" evidence="1">
    <location>
        <begin position="474"/>
        <end position="523"/>
    </location>
</feature>
<feature type="region of interest" description="Disordered" evidence="1">
    <location>
        <begin position="1106"/>
        <end position="1149"/>
    </location>
</feature>
<feature type="region of interest" description="Disordered" evidence="1">
    <location>
        <begin position="626"/>
        <end position="649"/>
    </location>
</feature>
<feature type="region of interest" description="Disordered" evidence="1">
    <location>
        <begin position="1036"/>
        <end position="1069"/>
    </location>
</feature>
<feature type="compositionally biased region" description="Basic and acidic residues" evidence="1">
    <location>
        <begin position="396"/>
        <end position="406"/>
    </location>
</feature>
<name>A0AAD9GJR4_BABDI</name>
<proteinExistence type="predicted"/>
<evidence type="ECO:0000313" key="3">
    <source>
        <dbReference type="EMBL" id="KAK1939747.1"/>
    </source>
</evidence>
<keyword evidence="4" id="KW-1185">Reference proteome</keyword>
<feature type="compositionally biased region" description="Basic and acidic residues" evidence="1">
    <location>
        <begin position="1125"/>
        <end position="1145"/>
    </location>
</feature>
<feature type="compositionally biased region" description="Basic residues" evidence="1">
    <location>
        <begin position="384"/>
        <end position="395"/>
    </location>
</feature>
<evidence type="ECO:0000256" key="2">
    <source>
        <dbReference type="SAM" id="SignalP"/>
    </source>
</evidence>
<protein>
    <submittedName>
        <fullName evidence="3">Uncharacterized protein</fullName>
    </submittedName>
</protein>
<comment type="caution">
    <text evidence="3">The sequence shown here is derived from an EMBL/GenBank/DDBJ whole genome shotgun (WGS) entry which is preliminary data.</text>
</comment>
<feature type="region of interest" description="Disordered" evidence="1">
    <location>
        <begin position="80"/>
        <end position="107"/>
    </location>
</feature>
<sequence length="1326" mass="145219">MMLLGTNSILVLLCLINGSLSTPAPVRLGARSFDVSEEFGKGVYPYDGTSDYRYGITDTAPGTYEMPIVLYPDALMKLKDQAGSHETSTSPTASSAGPSNIHKPADNTVTPALTSQIESLNSHEALGANGYSDVNAMMPPHTLGVVPLQEAVILPQRQTGQPWANSNTGGIPSGFQYSGNATMPSNVLPTQPTLVNIPDEYLPGSRKFSNDPMRRPLHYTRLSGSVPLDDSLVLTPIAGTAGAAEPGMLSNRESILSANGPQHYLMNADGTYNTMYSYNSNGQLWPVARPTYFPYEQPPYLQKDIGSPSNNDNGSTIGIHLRGPPKPKRGIPRIHLTLKCENCDIDGHGGESRATNENEPDYSYGNATHEGIYGDGSNADDHNYHHHHRHHHHDHYPKNEDAKEGTEYIPPKLEDFTGESESNNGVNPSDDSEKSTEESSPSFSPPEQREAPPKPPRGIMRKKKGFFNFVKKLAGHKKSHKDEAESTTSEGNESSSDSEEEPSFLEIEPSKNNPVEKIESNPLKVKEQAKSDVLHAGGIQLFDVEGLVPGEVVPDYVIYNENDERPLNSLNRVNSIGSYDMDDLPKKPQAFVSFLEGSPDEDDPPKGNIISRAFGKVSAFFKKLFTPGKAEPSPEDKTATDEATTDESTSFGDKVRNFFSTLGSKIKGFFTGRQDNPSLLQKSTTTTNDKSERGALQKLMRAFSKLMKSLRHKKKPPLASNIDAAPQVFNTKKYFRDMKKYDKKLKTDRFPSFLGESSGLSADGMVYHHTFESLPTDGEWDEYENDHRTHNKPETTYTPYNDTEDVMYDDWIRMESPEPTAVRESTYYAGAVDGEANHESKVDEQHSLPAVGSNPAVDSSDDVFHDKKVLTDETADIDAPDGMPIPATGDAPENLEISTTDANNSTTSTNDLLKNNRRIAFLKFIDKLCGIVENLFKPETTPTTMGEPGRTAGENLMPTTVDDSAPNPMYINVEPYPILREDAYAGPMKDIHLVDDLNSSVHDLVDGELGKLLNGDNKQKQNLLYYAPLGPLNSNVAGTSSESTADGPKDLAEPSIVTHEEDTDSSKEAIDPKAPEMVLSEGNTAIADTSSVNRLADEIQDDALSTLDGTGSIEGDLSETLGSKDAPESKQHYEEVKNFPKDDSLKTSTESNGEIYTTLMTPVTDDESVAVLKRTELTDTNPEASFDAISEGVGPSNDEFNINSKDSYSNRMTEEIKVKPDMDDSKSLRSPLSSFETTSVSTDAQSSVKDIEPTPSEDDNDFGDLVRKIARDEIRNHISAAADSDEYKPLEGLVHSEKVFDVEDTMGKGHVKTHLKNLLHRFAGSE</sequence>
<feature type="compositionally biased region" description="Polar residues" evidence="1">
    <location>
        <begin position="1228"/>
        <end position="1248"/>
    </location>
</feature>
<feature type="compositionally biased region" description="Basic and acidic residues" evidence="1">
    <location>
        <begin position="514"/>
        <end position="523"/>
    </location>
</feature>
<feature type="region of interest" description="Disordered" evidence="1">
    <location>
        <begin position="782"/>
        <end position="801"/>
    </location>
</feature>
<feature type="compositionally biased region" description="Low complexity" evidence="1">
    <location>
        <begin position="486"/>
        <end position="495"/>
    </location>
</feature>
<feature type="region of interest" description="Disordered" evidence="1">
    <location>
        <begin position="1220"/>
        <end position="1262"/>
    </location>
</feature>
<reference evidence="3" key="2">
    <citation type="submission" date="2021-05" db="EMBL/GenBank/DDBJ databases">
        <authorList>
            <person name="Pain A."/>
        </authorList>
    </citation>
    <scope>NUCLEOTIDE SEQUENCE</scope>
    <source>
        <strain evidence="3">1802A</strain>
    </source>
</reference>
<feature type="region of interest" description="Disordered" evidence="1">
    <location>
        <begin position="350"/>
        <end position="461"/>
    </location>
</feature>
<feature type="compositionally biased region" description="Basic and acidic residues" evidence="1">
    <location>
        <begin position="1047"/>
        <end position="1069"/>
    </location>
</feature>
<organism evidence="3 4">
    <name type="scientific">Babesia divergens</name>
    <dbReference type="NCBI Taxonomy" id="32595"/>
    <lineage>
        <taxon>Eukaryota</taxon>
        <taxon>Sar</taxon>
        <taxon>Alveolata</taxon>
        <taxon>Apicomplexa</taxon>
        <taxon>Aconoidasida</taxon>
        <taxon>Piroplasmida</taxon>
        <taxon>Babesiidae</taxon>
        <taxon>Babesia</taxon>
    </lineage>
</organism>
<dbReference type="EMBL" id="JAHBMH010000007">
    <property type="protein sequence ID" value="KAK1939747.1"/>
    <property type="molecule type" value="Genomic_DNA"/>
</dbReference>
<feature type="compositionally biased region" description="Low complexity" evidence="1">
    <location>
        <begin position="87"/>
        <end position="99"/>
    </location>
</feature>
<feature type="chain" id="PRO_5042109493" evidence="2">
    <location>
        <begin position="22"/>
        <end position="1326"/>
    </location>
</feature>
<accession>A0AAD9GJR4</accession>
<keyword evidence="2" id="KW-0732">Signal</keyword>
<evidence type="ECO:0000313" key="4">
    <source>
        <dbReference type="Proteomes" id="UP001195914"/>
    </source>
</evidence>